<dbReference type="EMBL" id="JBHTND010000023">
    <property type="protein sequence ID" value="MFD1303075.1"/>
    <property type="molecule type" value="Genomic_DNA"/>
</dbReference>
<evidence type="ECO:0000256" key="1">
    <source>
        <dbReference type="SAM" id="Phobius"/>
    </source>
</evidence>
<comment type="caution">
    <text evidence="2">The sequence shown here is derived from an EMBL/GenBank/DDBJ whole genome shotgun (WGS) entry which is preliminary data.</text>
</comment>
<keyword evidence="1" id="KW-0812">Transmembrane</keyword>
<organism evidence="2 3">
    <name type="scientific">Methylobacterium marchantiae</name>
    <dbReference type="NCBI Taxonomy" id="600331"/>
    <lineage>
        <taxon>Bacteria</taxon>
        <taxon>Pseudomonadati</taxon>
        <taxon>Pseudomonadota</taxon>
        <taxon>Alphaproteobacteria</taxon>
        <taxon>Hyphomicrobiales</taxon>
        <taxon>Methylobacteriaceae</taxon>
        <taxon>Methylobacterium</taxon>
    </lineage>
</organism>
<protein>
    <submittedName>
        <fullName evidence="2">Uncharacterized protein</fullName>
    </submittedName>
</protein>
<sequence>MEIEVPNFVKAIVMTLVAFFSVYYLTESTTISLSLSLIPLVLGFVGVMHGLAYSFAAMCLICAVAWSVSPPETKTMVRSEVDKTGFKITAK</sequence>
<keyword evidence="1" id="KW-1133">Transmembrane helix</keyword>
<evidence type="ECO:0000313" key="3">
    <source>
        <dbReference type="Proteomes" id="UP001597176"/>
    </source>
</evidence>
<keyword evidence="1" id="KW-0472">Membrane</keyword>
<accession>A0ABW3X1H7</accession>
<dbReference type="Proteomes" id="UP001597176">
    <property type="component" value="Unassembled WGS sequence"/>
</dbReference>
<reference evidence="3" key="1">
    <citation type="journal article" date="2019" name="Int. J. Syst. Evol. Microbiol.">
        <title>The Global Catalogue of Microorganisms (GCM) 10K type strain sequencing project: providing services to taxonomists for standard genome sequencing and annotation.</title>
        <authorList>
            <consortium name="The Broad Institute Genomics Platform"/>
            <consortium name="The Broad Institute Genome Sequencing Center for Infectious Disease"/>
            <person name="Wu L."/>
            <person name="Ma J."/>
        </authorList>
    </citation>
    <scope>NUCLEOTIDE SEQUENCE [LARGE SCALE GENOMIC DNA]</scope>
    <source>
        <strain evidence="3">CCUG 56108</strain>
    </source>
</reference>
<feature type="transmembrane region" description="Helical" evidence="1">
    <location>
        <begin position="37"/>
        <end position="68"/>
    </location>
</feature>
<gene>
    <name evidence="2" type="ORF">ACFQ4G_15995</name>
</gene>
<dbReference type="RefSeq" id="WP_238207153.1">
    <property type="nucleotide sequence ID" value="NZ_JBHTND010000023.1"/>
</dbReference>
<name>A0ABW3X1H7_9HYPH</name>
<keyword evidence="3" id="KW-1185">Reference proteome</keyword>
<feature type="transmembrane region" description="Helical" evidence="1">
    <location>
        <begin position="7"/>
        <end position="25"/>
    </location>
</feature>
<evidence type="ECO:0000313" key="2">
    <source>
        <dbReference type="EMBL" id="MFD1303075.1"/>
    </source>
</evidence>
<proteinExistence type="predicted"/>